<comment type="caution">
    <text evidence="1">The sequence shown here is derived from an EMBL/GenBank/DDBJ whole genome shotgun (WGS) entry which is preliminary data.</text>
</comment>
<dbReference type="EMBL" id="LAZR01029072">
    <property type="protein sequence ID" value="KKL60664.1"/>
    <property type="molecule type" value="Genomic_DNA"/>
</dbReference>
<feature type="non-terminal residue" evidence="1">
    <location>
        <position position="1"/>
    </location>
</feature>
<protein>
    <recommendedName>
        <fullName evidence="2">Methyltransferase domain-containing protein</fullName>
    </recommendedName>
</protein>
<evidence type="ECO:0008006" key="2">
    <source>
        <dbReference type="Google" id="ProtNLM"/>
    </source>
</evidence>
<evidence type="ECO:0000313" key="1">
    <source>
        <dbReference type="EMBL" id="KKL60664.1"/>
    </source>
</evidence>
<proteinExistence type="predicted"/>
<dbReference type="AlphaFoldDB" id="A0A0F9DG85"/>
<accession>A0A0F9DG85</accession>
<gene>
    <name evidence="1" type="ORF">LCGC14_2203070</name>
</gene>
<dbReference type="InterPro" id="IPR029063">
    <property type="entry name" value="SAM-dependent_MTases_sf"/>
</dbReference>
<sequence length="231" mass="25457">DANYRFYVERRMPGGSPHNLEGRQQVKIHYHKLWMQPLLAARWSVLQSVLNIAPTDKVCMVGVGFGWGVDAVIAETDAAVIGIDISQYIADEQQANTEETELRAEVSAVGLDPDTGHGLEVMNFIFDGQPRSNVIVLQEDAKTGQSRTKIRGELGGNPSVVVYEDIIDDDWADQDIIDARNGGNGFGGQQRLIFLYTQTQARTFQNLFDLLNALQGTPSEVISADGQVHLT</sequence>
<reference evidence="1" key="1">
    <citation type="journal article" date="2015" name="Nature">
        <title>Complex archaea that bridge the gap between prokaryotes and eukaryotes.</title>
        <authorList>
            <person name="Spang A."/>
            <person name="Saw J.H."/>
            <person name="Jorgensen S.L."/>
            <person name="Zaremba-Niedzwiedzka K."/>
            <person name="Martijn J."/>
            <person name="Lind A.E."/>
            <person name="van Eijk R."/>
            <person name="Schleper C."/>
            <person name="Guy L."/>
            <person name="Ettema T.J."/>
        </authorList>
    </citation>
    <scope>NUCLEOTIDE SEQUENCE</scope>
</reference>
<organism evidence="1">
    <name type="scientific">marine sediment metagenome</name>
    <dbReference type="NCBI Taxonomy" id="412755"/>
    <lineage>
        <taxon>unclassified sequences</taxon>
        <taxon>metagenomes</taxon>
        <taxon>ecological metagenomes</taxon>
    </lineage>
</organism>
<name>A0A0F9DG85_9ZZZZ</name>
<dbReference type="SUPFAM" id="SSF53335">
    <property type="entry name" value="S-adenosyl-L-methionine-dependent methyltransferases"/>
    <property type="match status" value="1"/>
</dbReference>
<dbReference type="Gene3D" id="3.40.50.150">
    <property type="entry name" value="Vaccinia Virus protein VP39"/>
    <property type="match status" value="1"/>
</dbReference>